<dbReference type="PANTHER" id="PTHR23150">
    <property type="entry name" value="SULFATASE MODIFYING FACTOR 1, 2"/>
    <property type="match status" value="1"/>
</dbReference>
<feature type="domain" description="Sulfatase-modifying factor enzyme-like" evidence="1">
    <location>
        <begin position="12"/>
        <end position="226"/>
    </location>
</feature>
<keyword evidence="3" id="KW-1185">Reference proteome</keyword>
<dbReference type="EMBL" id="JADWYK010000010">
    <property type="protein sequence ID" value="MBG8555039.1"/>
    <property type="molecule type" value="Genomic_DNA"/>
</dbReference>
<dbReference type="Gene3D" id="3.90.1580.10">
    <property type="entry name" value="paralog of FGE (formylglycine-generating enzyme)"/>
    <property type="match status" value="1"/>
</dbReference>
<gene>
    <name evidence="2" type="ORF">I5L79_15910</name>
</gene>
<dbReference type="InterPro" id="IPR016187">
    <property type="entry name" value="CTDL_fold"/>
</dbReference>
<comment type="caution">
    <text evidence="2">The sequence shown here is derived from an EMBL/GenBank/DDBJ whole genome shotgun (WGS) entry which is preliminary data.</text>
</comment>
<dbReference type="SUPFAM" id="SSF56436">
    <property type="entry name" value="C-type lectin-like"/>
    <property type="match status" value="1"/>
</dbReference>
<dbReference type="Pfam" id="PF03781">
    <property type="entry name" value="FGE-sulfatase"/>
    <property type="match status" value="1"/>
</dbReference>
<evidence type="ECO:0000259" key="1">
    <source>
        <dbReference type="Pfam" id="PF03781"/>
    </source>
</evidence>
<protein>
    <submittedName>
        <fullName evidence="2">Formylglycine-generating enzyme family protein</fullName>
    </submittedName>
</protein>
<dbReference type="InterPro" id="IPR042095">
    <property type="entry name" value="SUMF_sf"/>
</dbReference>
<dbReference type="Proteomes" id="UP000601099">
    <property type="component" value="Unassembled WGS sequence"/>
</dbReference>
<organism evidence="2 3">
    <name type="scientific">Hymenobacter guriensis</name>
    <dbReference type="NCBI Taxonomy" id="2793065"/>
    <lineage>
        <taxon>Bacteria</taxon>
        <taxon>Pseudomonadati</taxon>
        <taxon>Bacteroidota</taxon>
        <taxon>Cytophagia</taxon>
        <taxon>Cytophagales</taxon>
        <taxon>Hymenobacteraceae</taxon>
        <taxon>Hymenobacter</taxon>
    </lineage>
</organism>
<reference evidence="2 3" key="1">
    <citation type="submission" date="2020-11" db="EMBL/GenBank/DDBJ databases">
        <title>Hymenobacter sp.</title>
        <authorList>
            <person name="Kim M.K."/>
        </authorList>
    </citation>
    <scope>NUCLEOTIDE SEQUENCE [LARGE SCALE GENOMIC DNA]</scope>
    <source>
        <strain evidence="2 3">BT594</strain>
    </source>
</reference>
<dbReference type="PANTHER" id="PTHR23150:SF19">
    <property type="entry name" value="FORMYLGLYCINE-GENERATING ENZYME"/>
    <property type="match status" value="1"/>
</dbReference>
<accession>A0ABS0L4H4</accession>
<evidence type="ECO:0000313" key="3">
    <source>
        <dbReference type="Proteomes" id="UP000601099"/>
    </source>
</evidence>
<dbReference type="RefSeq" id="WP_196956059.1">
    <property type="nucleotide sequence ID" value="NZ_JADWYK010000010.1"/>
</dbReference>
<evidence type="ECO:0000313" key="2">
    <source>
        <dbReference type="EMBL" id="MBG8555039.1"/>
    </source>
</evidence>
<sequence length="234" mass="25559">MNPLPAEQASLAQLVDIPGGRIDLRDDRTQQQWTVELPPFQLARFPVTQTQYAAVTWQQPSTFAGATHPVETVSWLDAVTFCNRLSSQAGLPPCYTVGEDGSETHFDAAAAGFRLPTEAEWEYACKAGTPGARYGELEAIAWYKANAGGSTQPVGLKAPNAWGLHDMLGNVWEWCSDIYDATVYGSYRLIRGGGWADEARGCLATNRRRSHPTAFKIDDLGFRVARNLPAAPAK</sequence>
<name>A0ABS0L4H4_9BACT</name>
<dbReference type="InterPro" id="IPR051043">
    <property type="entry name" value="Sulfatase_Mod_Factor_Kinase"/>
</dbReference>
<proteinExistence type="predicted"/>
<dbReference type="InterPro" id="IPR005532">
    <property type="entry name" value="SUMF_dom"/>
</dbReference>